<dbReference type="Proteomes" id="UP000479190">
    <property type="component" value="Unassembled WGS sequence"/>
</dbReference>
<proteinExistence type="predicted"/>
<evidence type="ECO:0000256" key="1">
    <source>
        <dbReference type="SAM" id="MobiDB-lite"/>
    </source>
</evidence>
<organism evidence="2 3">
    <name type="scientific">Trichogramma brassicae</name>
    <dbReference type="NCBI Taxonomy" id="86971"/>
    <lineage>
        <taxon>Eukaryota</taxon>
        <taxon>Metazoa</taxon>
        <taxon>Ecdysozoa</taxon>
        <taxon>Arthropoda</taxon>
        <taxon>Hexapoda</taxon>
        <taxon>Insecta</taxon>
        <taxon>Pterygota</taxon>
        <taxon>Neoptera</taxon>
        <taxon>Endopterygota</taxon>
        <taxon>Hymenoptera</taxon>
        <taxon>Apocrita</taxon>
        <taxon>Proctotrupomorpha</taxon>
        <taxon>Chalcidoidea</taxon>
        <taxon>Trichogrammatidae</taxon>
        <taxon>Trichogramma</taxon>
    </lineage>
</organism>
<gene>
    <name evidence="2" type="ORF">TBRA_LOCUS801</name>
</gene>
<dbReference type="AlphaFoldDB" id="A0A6H5HUU7"/>
<evidence type="ECO:0000313" key="3">
    <source>
        <dbReference type="Proteomes" id="UP000479190"/>
    </source>
</evidence>
<evidence type="ECO:0000313" key="2">
    <source>
        <dbReference type="EMBL" id="CAB0028656.1"/>
    </source>
</evidence>
<dbReference type="EMBL" id="CADCXV010000169">
    <property type="protein sequence ID" value="CAB0028656.1"/>
    <property type="molecule type" value="Genomic_DNA"/>
</dbReference>
<protein>
    <submittedName>
        <fullName evidence="2">Uncharacterized protein</fullName>
    </submittedName>
</protein>
<accession>A0A6H5HUU7</accession>
<feature type="compositionally biased region" description="Basic and acidic residues" evidence="1">
    <location>
        <begin position="173"/>
        <end position="186"/>
    </location>
</feature>
<keyword evidence="3" id="KW-1185">Reference proteome</keyword>
<name>A0A6H5HUU7_9HYME</name>
<sequence length="250" mass="29070">MSLASGLLAVVERLETRGYEMSLSDALKVTELFAKHGMFDDGKSWRCSEEFAGQAKRAMIDPNLSLHDLIQLRPDEAARLLADANPSDLYCLHKKFSEQLQEELAACAVHLCEKISRGFFRSWALDCFWELIGIPTADSLLRKNLRESEERRFISLREAYYSSSVHRQQQQQQHEEEQRERVRQRHEREIYSDNEQRGRLCQRVASVNTHLGHSFSAHTHRLIERKRTAAKTLARSFLHKSYLRLTNSIV</sequence>
<reference evidence="2 3" key="1">
    <citation type="submission" date="2020-02" db="EMBL/GenBank/DDBJ databases">
        <authorList>
            <person name="Ferguson B K."/>
        </authorList>
    </citation>
    <scope>NUCLEOTIDE SEQUENCE [LARGE SCALE GENOMIC DNA]</scope>
</reference>
<feature type="region of interest" description="Disordered" evidence="1">
    <location>
        <begin position="164"/>
        <end position="186"/>
    </location>
</feature>